<evidence type="ECO:0000259" key="5">
    <source>
        <dbReference type="Pfam" id="PF02782"/>
    </source>
</evidence>
<dbReference type="SUPFAM" id="SSF53067">
    <property type="entry name" value="Actin-like ATPase domain"/>
    <property type="match status" value="2"/>
</dbReference>
<dbReference type="PANTHER" id="PTHR43095">
    <property type="entry name" value="SUGAR KINASE"/>
    <property type="match status" value="1"/>
</dbReference>
<dbReference type="Pfam" id="PF02782">
    <property type="entry name" value="FGGY_C"/>
    <property type="match status" value="1"/>
</dbReference>
<comment type="caution">
    <text evidence="6">The sequence shown here is derived from an EMBL/GenBank/DDBJ whole genome shotgun (WGS) entry which is preliminary data.</text>
</comment>
<dbReference type="Proteomes" id="UP000430222">
    <property type="component" value="Unassembled WGS sequence"/>
</dbReference>
<dbReference type="InterPro" id="IPR043129">
    <property type="entry name" value="ATPase_NBD"/>
</dbReference>
<feature type="domain" description="Carbohydrate kinase FGGY C-terminal" evidence="5">
    <location>
        <begin position="282"/>
        <end position="480"/>
    </location>
</feature>
<evidence type="ECO:0000256" key="2">
    <source>
        <dbReference type="ARBA" id="ARBA00022679"/>
    </source>
</evidence>
<dbReference type="PANTHER" id="PTHR43095:SF5">
    <property type="entry name" value="XYLULOSE KINASE"/>
    <property type="match status" value="1"/>
</dbReference>
<name>A0A6I2UWV9_9FIRM</name>
<gene>
    <name evidence="6" type="ORF">FYJ78_00945</name>
</gene>
<evidence type="ECO:0000256" key="1">
    <source>
        <dbReference type="ARBA" id="ARBA00009156"/>
    </source>
</evidence>
<dbReference type="Gene3D" id="3.30.420.40">
    <property type="match status" value="2"/>
</dbReference>
<dbReference type="CDD" id="cd07809">
    <property type="entry name" value="ASKHA_NBD_FGGY_BaXK-like"/>
    <property type="match status" value="1"/>
</dbReference>
<dbReference type="EMBL" id="VUNL01000001">
    <property type="protein sequence ID" value="MSV23776.1"/>
    <property type="molecule type" value="Genomic_DNA"/>
</dbReference>
<evidence type="ECO:0000313" key="7">
    <source>
        <dbReference type="Proteomes" id="UP000430222"/>
    </source>
</evidence>
<dbReference type="InterPro" id="IPR018484">
    <property type="entry name" value="FGGY_N"/>
</dbReference>
<evidence type="ECO:0000313" key="6">
    <source>
        <dbReference type="EMBL" id="MSV23776.1"/>
    </source>
</evidence>
<protein>
    <submittedName>
        <fullName evidence="6">ATPase</fullName>
    </submittedName>
</protein>
<keyword evidence="3" id="KW-0418">Kinase</keyword>
<proteinExistence type="inferred from homology"/>
<comment type="similarity">
    <text evidence="1">Belongs to the FGGY kinase family.</text>
</comment>
<keyword evidence="7" id="KW-1185">Reference proteome</keyword>
<dbReference type="Pfam" id="PF00370">
    <property type="entry name" value="FGGY_N"/>
    <property type="match status" value="1"/>
</dbReference>
<dbReference type="RefSeq" id="WP_154619519.1">
    <property type="nucleotide sequence ID" value="NZ_VUNL01000001.1"/>
</dbReference>
<dbReference type="AlphaFoldDB" id="A0A6I2UWV9"/>
<accession>A0A6I2UWV9</accession>
<evidence type="ECO:0000259" key="4">
    <source>
        <dbReference type="Pfam" id="PF00370"/>
    </source>
</evidence>
<dbReference type="InterPro" id="IPR018485">
    <property type="entry name" value="FGGY_C"/>
</dbReference>
<sequence length="539" mass="57728">MAENRQEEARRAQEIRAGETALGIELGSTNIKAVLVGKDCRTLASASYGWENRLEDGIWTYDLEQVWAGIQTCFTEIKAQFSAQFQTPLRELGSIGVSAMMHGYLPFAKDGRQLAAFRTWRNNITGEAADALTAAFSFNIPQRWSIAHLYQAILNGEASVKEIDFLTTLAGYVHWRLSGERVLGIGDASGMFPVDEASGNYDAALISKFDALPRVKAQPWKLLEILPRVLRAGACAGHLTEEGARLLDLSGQLAPGALMAPPEGDAGTGMVSTNAVRKRTGNISVGTSAFSMHVLDAPLRQVHRDIDVVTTPAGAPVAMVHTNNCTSDLNAWVNLFGEFAAAIGHPIEGKELYGTLLGASQQADADAGGLLNYSCLSGENITEVEAGRPLFVRTPHSRMNLANFMRAQLYGCFAPLRLGMDILAGEEGVETDVMIAQGGLFKTPVVAQQALADCLDLPISVMKTAGEGGPWGMAVLAVFAKWHAGENLADFLDETAFPQAERTTLAPTEAGKRGAQAFLAVYQKGLAVERGAAVIPDHV</sequence>
<organism evidence="6 7">
    <name type="scientific">Selenomonas montiformis</name>
    <dbReference type="NCBI Taxonomy" id="2652285"/>
    <lineage>
        <taxon>Bacteria</taxon>
        <taxon>Bacillati</taxon>
        <taxon>Bacillota</taxon>
        <taxon>Negativicutes</taxon>
        <taxon>Selenomonadales</taxon>
        <taxon>Selenomonadaceae</taxon>
        <taxon>Selenomonas</taxon>
    </lineage>
</organism>
<dbReference type="GO" id="GO:0005975">
    <property type="term" value="P:carbohydrate metabolic process"/>
    <property type="evidence" value="ECO:0007669"/>
    <property type="project" value="InterPro"/>
</dbReference>
<dbReference type="GO" id="GO:0016301">
    <property type="term" value="F:kinase activity"/>
    <property type="evidence" value="ECO:0007669"/>
    <property type="project" value="UniProtKB-KW"/>
</dbReference>
<evidence type="ECO:0000256" key="3">
    <source>
        <dbReference type="ARBA" id="ARBA00022777"/>
    </source>
</evidence>
<reference evidence="6 7" key="1">
    <citation type="submission" date="2019-08" db="EMBL/GenBank/DDBJ databases">
        <title>In-depth cultivation of the pig gut microbiome towards novel bacterial diversity and tailored functional studies.</title>
        <authorList>
            <person name="Wylensek D."/>
            <person name="Hitch T.C.A."/>
            <person name="Clavel T."/>
        </authorList>
    </citation>
    <scope>NUCLEOTIDE SEQUENCE [LARGE SCALE GENOMIC DNA]</scope>
    <source>
        <strain evidence="7">WCA-380-WT-3B3</strain>
    </source>
</reference>
<dbReference type="InterPro" id="IPR050406">
    <property type="entry name" value="FGGY_Carb_Kinase"/>
</dbReference>
<feature type="domain" description="Carbohydrate kinase FGGY N-terminal" evidence="4">
    <location>
        <begin position="21"/>
        <end position="247"/>
    </location>
</feature>
<keyword evidence="2" id="KW-0808">Transferase</keyword>